<dbReference type="WBParaSite" id="PS1159_v2.g18141.t1">
    <property type="protein sequence ID" value="PS1159_v2.g18141.t1"/>
    <property type="gene ID" value="PS1159_v2.g18141"/>
</dbReference>
<protein>
    <submittedName>
        <fullName evidence="2">MARVEL domain-containing protein</fullName>
    </submittedName>
</protein>
<reference evidence="2" key="1">
    <citation type="submission" date="2022-11" db="UniProtKB">
        <authorList>
            <consortium name="WormBaseParasite"/>
        </authorList>
    </citation>
    <scope>IDENTIFICATION</scope>
</reference>
<dbReference type="Proteomes" id="UP000887580">
    <property type="component" value="Unplaced"/>
</dbReference>
<accession>A0AC35FJK3</accession>
<sequence>MAEIITWCFSKRAILKWLQVLCCFLAILFLIDGKRQWQLYQFIFTVDILLAILTIVTLVVYFMHIHKSNQELWVKIELAFNAVAALASIIFSGFLLYDYIKLENNEYYHHQNLPPPDIGKTGWTNRIRIVVFSQIMQSVFYLLSLYWAHRHGLN</sequence>
<evidence type="ECO:0000313" key="1">
    <source>
        <dbReference type="Proteomes" id="UP000887580"/>
    </source>
</evidence>
<name>A0AC35FJK3_9BILA</name>
<organism evidence="1 2">
    <name type="scientific">Panagrolaimus sp. PS1159</name>
    <dbReference type="NCBI Taxonomy" id="55785"/>
    <lineage>
        <taxon>Eukaryota</taxon>
        <taxon>Metazoa</taxon>
        <taxon>Ecdysozoa</taxon>
        <taxon>Nematoda</taxon>
        <taxon>Chromadorea</taxon>
        <taxon>Rhabditida</taxon>
        <taxon>Tylenchina</taxon>
        <taxon>Panagrolaimomorpha</taxon>
        <taxon>Panagrolaimoidea</taxon>
        <taxon>Panagrolaimidae</taxon>
        <taxon>Panagrolaimus</taxon>
    </lineage>
</organism>
<evidence type="ECO:0000313" key="2">
    <source>
        <dbReference type="WBParaSite" id="PS1159_v2.g18141.t1"/>
    </source>
</evidence>
<proteinExistence type="predicted"/>